<proteinExistence type="predicted"/>
<dbReference type="Proteomes" id="UP001162164">
    <property type="component" value="Unassembled WGS sequence"/>
</dbReference>
<name>A0ABQ9IW60_9CUCU</name>
<gene>
    <name evidence="2" type="ORF">NQ317_016538</name>
</gene>
<feature type="signal peptide" evidence="1">
    <location>
        <begin position="1"/>
        <end position="19"/>
    </location>
</feature>
<evidence type="ECO:0000313" key="2">
    <source>
        <dbReference type="EMBL" id="KAJ8967647.1"/>
    </source>
</evidence>
<sequence length="123" mass="13837">MISHFLFVFVALVAKEVVGHGMMLQPVNRASRWRFDPTAPIDYDDNQSFCGGAYASNGVKNETETVEVASNNINTKRNSYLLGFKTRVFIKAALSGLVIIYFTSQITPQKVMWGCKGEIEFEY</sequence>
<feature type="chain" id="PRO_5045396786" evidence="1">
    <location>
        <begin position="20"/>
        <end position="123"/>
    </location>
</feature>
<accession>A0ABQ9IW60</accession>
<evidence type="ECO:0000256" key="1">
    <source>
        <dbReference type="SAM" id="SignalP"/>
    </source>
</evidence>
<organism evidence="2 3">
    <name type="scientific">Molorchus minor</name>
    <dbReference type="NCBI Taxonomy" id="1323400"/>
    <lineage>
        <taxon>Eukaryota</taxon>
        <taxon>Metazoa</taxon>
        <taxon>Ecdysozoa</taxon>
        <taxon>Arthropoda</taxon>
        <taxon>Hexapoda</taxon>
        <taxon>Insecta</taxon>
        <taxon>Pterygota</taxon>
        <taxon>Neoptera</taxon>
        <taxon>Endopterygota</taxon>
        <taxon>Coleoptera</taxon>
        <taxon>Polyphaga</taxon>
        <taxon>Cucujiformia</taxon>
        <taxon>Chrysomeloidea</taxon>
        <taxon>Cerambycidae</taxon>
        <taxon>Lamiinae</taxon>
        <taxon>Monochamini</taxon>
        <taxon>Molorchus</taxon>
    </lineage>
</organism>
<evidence type="ECO:0000313" key="3">
    <source>
        <dbReference type="Proteomes" id="UP001162164"/>
    </source>
</evidence>
<comment type="caution">
    <text evidence="2">The sequence shown here is derived from an EMBL/GenBank/DDBJ whole genome shotgun (WGS) entry which is preliminary data.</text>
</comment>
<keyword evidence="3" id="KW-1185">Reference proteome</keyword>
<reference evidence="2" key="1">
    <citation type="journal article" date="2023" name="Insect Mol. Biol.">
        <title>Genome sequencing provides insights into the evolution of gene families encoding plant cell wall-degrading enzymes in longhorned beetles.</title>
        <authorList>
            <person name="Shin N.R."/>
            <person name="Okamura Y."/>
            <person name="Kirsch R."/>
            <person name="Pauchet Y."/>
        </authorList>
    </citation>
    <scope>NUCLEOTIDE SEQUENCE</scope>
    <source>
        <strain evidence="2">MMC_N1</strain>
    </source>
</reference>
<keyword evidence="1" id="KW-0732">Signal</keyword>
<dbReference type="EMBL" id="JAPWTJ010002163">
    <property type="protein sequence ID" value="KAJ8967647.1"/>
    <property type="molecule type" value="Genomic_DNA"/>
</dbReference>
<protein>
    <submittedName>
        <fullName evidence="2">Uncharacterized protein</fullName>
    </submittedName>
</protein>